<accession>A0A485L954</accession>
<proteinExistence type="predicted"/>
<organism evidence="2 3">
    <name type="scientific">Aphanomyces stellatus</name>
    <dbReference type="NCBI Taxonomy" id="120398"/>
    <lineage>
        <taxon>Eukaryota</taxon>
        <taxon>Sar</taxon>
        <taxon>Stramenopiles</taxon>
        <taxon>Oomycota</taxon>
        <taxon>Saprolegniomycetes</taxon>
        <taxon>Saprolegniales</taxon>
        <taxon>Verrucalvaceae</taxon>
        <taxon>Aphanomyces</taxon>
    </lineage>
</organism>
<name>A0A485L954_9STRA</name>
<evidence type="ECO:0000313" key="3">
    <source>
        <dbReference type="Proteomes" id="UP000332933"/>
    </source>
</evidence>
<evidence type="ECO:0000313" key="1">
    <source>
        <dbReference type="EMBL" id="KAF0690526.1"/>
    </source>
</evidence>
<reference evidence="2 3" key="1">
    <citation type="submission" date="2019-03" db="EMBL/GenBank/DDBJ databases">
        <authorList>
            <person name="Gaulin E."/>
            <person name="Dumas B."/>
        </authorList>
    </citation>
    <scope>NUCLEOTIDE SEQUENCE [LARGE SCALE GENOMIC DNA]</scope>
    <source>
        <strain evidence="2">CBS 568.67</strain>
    </source>
</reference>
<evidence type="ECO:0000313" key="2">
    <source>
        <dbReference type="EMBL" id="VFT94814.1"/>
    </source>
</evidence>
<protein>
    <submittedName>
        <fullName evidence="2">Aste57867_18075 protein</fullName>
    </submittedName>
</protein>
<dbReference type="AlphaFoldDB" id="A0A485L954"/>
<dbReference type="Proteomes" id="UP000332933">
    <property type="component" value="Unassembled WGS sequence"/>
</dbReference>
<sequence>MVPTAAINVVGSRELMAIVCTFQHGISHDIHALATLPRPVLCLHGGSKPNAGQTDQNNPAIAAWLQIYSLARLPRVFAYNPFLAHTLALYSVQVGDVDLLKHLGGYPYATSPWGHGSVAYLGWTALRHGHTAMADYIASNMNSNQWQKVLDTFRRDFDMVNVVWVLRHIPETVADSDTVAALVARDDVALLTLLQKAKRITIDSKVRKAVAQELVGNALVAGKTTMVACLFNVVFATIRRLDLPQEVVLSALAYGHLDVTAGLLGSTRVNVQVTKGSGDITKSVWFLKPNKLDCFTASHINGRTLILTASPTNGRTMILNDYTLLLETWKRTLEDQARQCLILQLLMLAAMERPPHVPWILQQDETEHSYRAARDALGPDLPHDVGDGIWGKLQRQARSNTDEQSQFILPGMDYFASMVQVLWMALWLKLKTKDAVAAETCRHVLAKRYTRLLGHPPSEQKKRSRE</sequence>
<dbReference type="EMBL" id="VJMH01006374">
    <property type="protein sequence ID" value="KAF0690526.1"/>
    <property type="molecule type" value="Genomic_DNA"/>
</dbReference>
<dbReference type="EMBL" id="CAADRA010006395">
    <property type="protein sequence ID" value="VFT94814.1"/>
    <property type="molecule type" value="Genomic_DNA"/>
</dbReference>
<keyword evidence="3" id="KW-1185">Reference proteome</keyword>
<reference evidence="1" key="2">
    <citation type="submission" date="2019-06" db="EMBL/GenBank/DDBJ databases">
        <title>Genomics analysis of Aphanomyces spp. identifies a new class of oomycete effector associated with host adaptation.</title>
        <authorList>
            <person name="Gaulin E."/>
        </authorList>
    </citation>
    <scope>NUCLEOTIDE SEQUENCE</scope>
    <source>
        <strain evidence="1">CBS 578.67</strain>
    </source>
</reference>
<gene>
    <name evidence="2" type="primary">Aste57867_18075</name>
    <name evidence="1" type="ORF">As57867_018013</name>
    <name evidence="2" type="ORF">ASTE57867_18075</name>
</gene>